<feature type="transmembrane region" description="Helical" evidence="8">
    <location>
        <begin position="304"/>
        <end position="321"/>
    </location>
</feature>
<evidence type="ECO:0000256" key="7">
    <source>
        <dbReference type="SAM" id="MobiDB-lite"/>
    </source>
</evidence>
<evidence type="ECO:0000256" key="3">
    <source>
        <dbReference type="ARBA" id="ARBA00022475"/>
    </source>
</evidence>
<evidence type="ECO:0000256" key="5">
    <source>
        <dbReference type="ARBA" id="ARBA00022989"/>
    </source>
</evidence>
<evidence type="ECO:0000259" key="9">
    <source>
        <dbReference type="PROSITE" id="PS50850"/>
    </source>
</evidence>
<keyword evidence="11" id="KW-1185">Reference proteome</keyword>
<feature type="region of interest" description="Disordered" evidence="7">
    <location>
        <begin position="483"/>
        <end position="503"/>
    </location>
</feature>
<evidence type="ECO:0000256" key="4">
    <source>
        <dbReference type="ARBA" id="ARBA00022692"/>
    </source>
</evidence>
<keyword evidence="6 8" id="KW-0472">Membrane</keyword>
<evidence type="ECO:0000256" key="2">
    <source>
        <dbReference type="ARBA" id="ARBA00022448"/>
    </source>
</evidence>
<dbReference type="InterPro" id="IPR036259">
    <property type="entry name" value="MFS_trans_sf"/>
</dbReference>
<dbReference type="InterPro" id="IPR004638">
    <property type="entry name" value="EmrB-like"/>
</dbReference>
<keyword evidence="4 8" id="KW-0812">Transmembrane</keyword>
<evidence type="ECO:0000313" key="10">
    <source>
        <dbReference type="EMBL" id="BDZ45264.1"/>
    </source>
</evidence>
<proteinExistence type="predicted"/>
<feature type="transmembrane region" description="Helical" evidence="8">
    <location>
        <begin position="164"/>
        <end position="182"/>
    </location>
</feature>
<dbReference type="EMBL" id="AP027731">
    <property type="protein sequence ID" value="BDZ45264.1"/>
    <property type="molecule type" value="Genomic_DNA"/>
</dbReference>
<feature type="transmembrane region" description="Helical" evidence="8">
    <location>
        <begin position="333"/>
        <end position="352"/>
    </location>
</feature>
<gene>
    <name evidence="10" type="ORF">GCM10025866_11730</name>
</gene>
<sequence length="503" mass="52504">METVARPWAALWSLIIGFFMILIDTTIVSVANPAILAGLHTDINSVIWVTSAYLLAYAVPLLITGRLGDRFGPKNLYLAGLTIFTLASLWCGLSGSIEMLITARVVQGLGAALMTPQTMAVITRIFPPDRRGAANGVWGATAGLATLVGPILGGVLVDAFGWEWIFFINLPIGVVAFVMVLRNVPQLETHGHRFDILGVVLSAVGMFLLVFGLQEGETYDWGTITGPISVWSLIIAGVVVLALFVVWQRVQRGEPLLPLSLFRDRNFSLGNAGITAVGFAVTSMSLPLVFYFQTVKGLTPTQSALMLVPMAVLSGVLAPPAGKLIDRVNPRNLAVAGMLLLALSLVLYWLMLAPDTSIWLLLVPSAVLGVANAGIWGPISNSTIRNLPPRSAGAGSGVFNTTRQIGAVLGSASIAVLMESRLAAELPSGGAGGGASEFGGGQLPEFLRDGFAAAMGQSLLLPAAAAVVGAIVVAFFAKPQATTGWSSPAATEARPAAAEAPTA</sequence>
<dbReference type="Proteomes" id="UP001321498">
    <property type="component" value="Chromosome"/>
</dbReference>
<reference evidence="11" key="1">
    <citation type="journal article" date="2019" name="Int. J. Syst. Evol. Microbiol.">
        <title>The Global Catalogue of Microorganisms (GCM) 10K type strain sequencing project: providing services to taxonomists for standard genome sequencing and annotation.</title>
        <authorList>
            <consortium name="The Broad Institute Genomics Platform"/>
            <consortium name="The Broad Institute Genome Sequencing Center for Infectious Disease"/>
            <person name="Wu L."/>
            <person name="Ma J."/>
        </authorList>
    </citation>
    <scope>NUCLEOTIDE SEQUENCE [LARGE SCALE GENOMIC DNA]</scope>
    <source>
        <strain evidence="11">NBRC 108725</strain>
    </source>
</reference>
<keyword evidence="3" id="KW-1003">Cell membrane</keyword>
<feature type="transmembrane region" description="Helical" evidence="8">
    <location>
        <begin position="12"/>
        <end position="39"/>
    </location>
</feature>
<evidence type="ECO:0000256" key="6">
    <source>
        <dbReference type="ARBA" id="ARBA00023136"/>
    </source>
</evidence>
<evidence type="ECO:0000313" key="11">
    <source>
        <dbReference type="Proteomes" id="UP001321498"/>
    </source>
</evidence>
<feature type="transmembrane region" description="Helical" evidence="8">
    <location>
        <begin position="45"/>
        <end position="64"/>
    </location>
</feature>
<feature type="transmembrane region" description="Helical" evidence="8">
    <location>
        <begin position="109"/>
        <end position="126"/>
    </location>
</feature>
<protein>
    <submittedName>
        <fullName evidence="10">MFS transporter</fullName>
    </submittedName>
</protein>
<evidence type="ECO:0000256" key="1">
    <source>
        <dbReference type="ARBA" id="ARBA00004651"/>
    </source>
</evidence>
<feature type="transmembrane region" description="Helical" evidence="8">
    <location>
        <begin position="358"/>
        <end position="379"/>
    </location>
</feature>
<dbReference type="PANTHER" id="PTHR42718:SF42">
    <property type="entry name" value="EXPORT PROTEIN"/>
    <property type="match status" value="1"/>
</dbReference>
<dbReference type="RefSeq" id="WP_286278634.1">
    <property type="nucleotide sequence ID" value="NZ_AP027731.1"/>
</dbReference>
<dbReference type="Gene3D" id="1.20.1720.10">
    <property type="entry name" value="Multidrug resistance protein D"/>
    <property type="match status" value="1"/>
</dbReference>
<feature type="transmembrane region" description="Helical" evidence="8">
    <location>
        <begin position="194"/>
        <end position="213"/>
    </location>
</feature>
<feature type="transmembrane region" description="Helical" evidence="8">
    <location>
        <begin position="268"/>
        <end position="292"/>
    </location>
</feature>
<feature type="transmembrane region" description="Helical" evidence="8">
    <location>
        <begin position="228"/>
        <end position="247"/>
    </location>
</feature>
<dbReference type="Pfam" id="PF07690">
    <property type="entry name" value="MFS_1"/>
    <property type="match status" value="1"/>
</dbReference>
<organism evidence="10 11">
    <name type="scientific">Naasia aerilata</name>
    <dbReference type="NCBI Taxonomy" id="1162966"/>
    <lineage>
        <taxon>Bacteria</taxon>
        <taxon>Bacillati</taxon>
        <taxon>Actinomycetota</taxon>
        <taxon>Actinomycetes</taxon>
        <taxon>Micrococcales</taxon>
        <taxon>Microbacteriaceae</taxon>
        <taxon>Naasia</taxon>
    </lineage>
</organism>
<comment type="subcellular location">
    <subcellularLocation>
        <location evidence="1">Cell membrane</location>
        <topology evidence="1">Multi-pass membrane protein</topology>
    </subcellularLocation>
</comment>
<name>A0ABM8GAM4_9MICO</name>
<dbReference type="PROSITE" id="PS50850">
    <property type="entry name" value="MFS"/>
    <property type="match status" value="1"/>
</dbReference>
<dbReference type="InterPro" id="IPR020846">
    <property type="entry name" value="MFS_dom"/>
</dbReference>
<dbReference type="InterPro" id="IPR011701">
    <property type="entry name" value="MFS"/>
</dbReference>
<feature type="transmembrane region" description="Helical" evidence="8">
    <location>
        <begin position="76"/>
        <end position="97"/>
    </location>
</feature>
<feature type="transmembrane region" description="Helical" evidence="8">
    <location>
        <begin position="133"/>
        <end position="152"/>
    </location>
</feature>
<feature type="compositionally biased region" description="Low complexity" evidence="7">
    <location>
        <begin position="488"/>
        <end position="503"/>
    </location>
</feature>
<dbReference type="NCBIfam" id="TIGR00711">
    <property type="entry name" value="efflux_EmrB"/>
    <property type="match status" value="1"/>
</dbReference>
<feature type="domain" description="Major facilitator superfamily (MFS) profile" evidence="9">
    <location>
        <begin position="10"/>
        <end position="481"/>
    </location>
</feature>
<dbReference type="PANTHER" id="PTHR42718">
    <property type="entry name" value="MAJOR FACILITATOR SUPERFAMILY MULTIDRUG TRANSPORTER MFSC"/>
    <property type="match status" value="1"/>
</dbReference>
<dbReference type="Gene3D" id="1.20.1250.20">
    <property type="entry name" value="MFS general substrate transporter like domains"/>
    <property type="match status" value="1"/>
</dbReference>
<keyword evidence="5 8" id="KW-1133">Transmembrane helix</keyword>
<evidence type="ECO:0000256" key="8">
    <source>
        <dbReference type="SAM" id="Phobius"/>
    </source>
</evidence>
<accession>A0ABM8GAM4</accession>
<dbReference type="PRINTS" id="PR01036">
    <property type="entry name" value="TCRTETB"/>
</dbReference>
<keyword evidence="2" id="KW-0813">Transport</keyword>
<dbReference type="SUPFAM" id="SSF103473">
    <property type="entry name" value="MFS general substrate transporter"/>
    <property type="match status" value="1"/>
</dbReference>
<feature type="transmembrane region" description="Helical" evidence="8">
    <location>
        <begin position="458"/>
        <end position="477"/>
    </location>
</feature>